<comment type="similarity">
    <text evidence="10 11">Belongs to the TonB-dependent receptor family.</text>
</comment>
<keyword evidence="8 15" id="KW-0675">Receptor</keyword>
<dbReference type="InterPro" id="IPR000531">
    <property type="entry name" value="Beta-barrel_TonB"/>
</dbReference>
<dbReference type="GO" id="GO:0015344">
    <property type="term" value="F:siderophore uptake transmembrane transporter activity"/>
    <property type="evidence" value="ECO:0007669"/>
    <property type="project" value="TreeGrafter"/>
</dbReference>
<dbReference type="Gene3D" id="2.40.170.20">
    <property type="entry name" value="TonB-dependent receptor, beta-barrel domain"/>
    <property type="match status" value="1"/>
</dbReference>
<dbReference type="EMBL" id="VWMK01000006">
    <property type="protein sequence ID" value="KAA3766889.1"/>
    <property type="molecule type" value="Genomic_DNA"/>
</dbReference>
<dbReference type="InterPro" id="IPR008969">
    <property type="entry name" value="CarboxyPept-like_regulatory"/>
</dbReference>
<evidence type="ECO:0000256" key="11">
    <source>
        <dbReference type="RuleBase" id="RU003357"/>
    </source>
</evidence>
<dbReference type="PANTHER" id="PTHR30069:SF29">
    <property type="entry name" value="HEMOGLOBIN AND HEMOGLOBIN-HAPTOGLOBIN-BINDING PROTEIN 1-RELATED"/>
    <property type="match status" value="1"/>
</dbReference>
<dbReference type="GO" id="GO:0009279">
    <property type="term" value="C:cell outer membrane"/>
    <property type="evidence" value="ECO:0007669"/>
    <property type="project" value="UniProtKB-SubCell"/>
</dbReference>
<keyword evidence="2 10" id="KW-0813">Transport</keyword>
<dbReference type="Gene3D" id="2.60.40.1120">
    <property type="entry name" value="Carboxypeptidase-like, regulatory domain"/>
    <property type="match status" value="1"/>
</dbReference>
<protein>
    <submittedName>
        <fullName evidence="15">TonB-dependent receptor</fullName>
    </submittedName>
</protein>
<dbReference type="AlphaFoldDB" id="A0A7J4XKI0"/>
<dbReference type="Pfam" id="PF07715">
    <property type="entry name" value="Plug"/>
    <property type="match status" value="1"/>
</dbReference>
<keyword evidence="3 10" id="KW-1134">Transmembrane beta strand</keyword>
<comment type="caution">
    <text evidence="15">The sequence shown here is derived from an EMBL/GenBank/DDBJ whole genome shotgun (WGS) entry which is preliminary data.</text>
</comment>
<keyword evidence="5 12" id="KW-0732">Signal</keyword>
<keyword evidence="9 10" id="KW-0998">Cell outer membrane</keyword>
<evidence type="ECO:0000256" key="9">
    <source>
        <dbReference type="ARBA" id="ARBA00023237"/>
    </source>
</evidence>
<feature type="chain" id="PRO_5029720865" evidence="12">
    <location>
        <begin position="25"/>
        <end position="746"/>
    </location>
</feature>
<sequence length="746" mass="84096">MKQFMYIKYIFLFLAFFTFYTAQAQVKGIVKDNTGEPIPGANVFWMNTTNGVTTAEDGRFSISKPAKSHILVVSFIGFENDTIHVSDKNQELDIVLREGVELNEVNIVSRKLGTMKLRNSVMNEDIISSAELTRAACCNLGESFVTNPSVDVSYSDAATGAKQIKLLGLSGTYVQMMTENIPNYRGAAAPYGLGYVPGPWMQSIQVSKGSSSVKNGYESITGQINVEFKKPQLPDADWVSANLFASSTARYEANADATVKLSRRWSTLLLAHYENETKTHDSNDDGFVDIPRVEQYNLWNRWAYMGDRYVFQAGIKGMSEQRNSGQAGHNDQPAHDLYEIGIKTNRYEAFTKNAYIFDKEKNTNLALILQGTIHNQDAVYGHKLYDVDQSNVYASLLFETEFSKQHSLSTGLSFNYDGYDQHYRLTNNTESGLTNAFVKESVPGAYIQYTFNLNDKLMLMGGIRGDHSSEHGFFITPRAHIKYNPNEYLHMRLSAGKGYRTNHVLAENNYLLASSRKVKIAGHLDQEEAWNYGASVSTYIPLFGKTLNINAEYYYTDFQKQVVVDMDTNPHEVSFYNLNGRSYSQVLQVEANYPLFKGFTLTAAYRLTDAKTTYNGELLEKPLTGKYKGLLTASYQTPLGLWQFDATLQLNGSGRMPNPYTLTDGGLSWEKRYGSFEQLSAQVTRYFRRWSIYVGGENLTNFKQKNPIIDAANPWGDNFDSTMIWGPMHGAKAYIGIRFNLARNSE</sequence>
<dbReference type="GO" id="GO:0044718">
    <property type="term" value="P:siderophore transmembrane transport"/>
    <property type="evidence" value="ECO:0007669"/>
    <property type="project" value="TreeGrafter"/>
</dbReference>
<dbReference type="PROSITE" id="PS52016">
    <property type="entry name" value="TONB_DEPENDENT_REC_3"/>
    <property type="match status" value="1"/>
</dbReference>
<evidence type="ECO:0000256" key="7">
    <source>
        <dbReference type="ARBA" id="ARBA00023136"/>
    </source>
</evidence>
<keyword evidence="4 10" id="KW-0812">Transmembrane</keyword>
<dbReference type="InterPro" id="IPR036942">
    <property type="entry name" value="Beta-barrel_TonB_sf"/>
</dbReference>
<gene>
    <name evidence="15" type="ORF">F3F73_08440</name>
</gene>
<dbReference type="SUPFAM" id="SSF49464">
    <property type="entry name" value="Carboxypeptidase regulatory domain-like"/>
    <property type="match status" value="1"/>
</dbReference>
<evidence type="ECO:0000256" key="5">
    <source>
        <dbReference type="ARBA" id="ARBA00022729"/>
    </source>
</evidence>
<dbReference type="InterPro" id="IPR037066">
    <property type="entry name" value="Plug_dom_sf"/>
</dbReference>
<proteinExistence type="inferred from homology"/>
<evidence type="ECO:0000256" key="4">
    <source>
        <dbReference type="ARBA" id="ARBA00022692"/>
    </source>
</evidence>
<evidence type="ECO:0000256" key="6">
    <source>
        <dbReference type="ARBA" id="ARBA00023077"/>
    </source>
</evidence>
<dbReference type="PANTHER" id="PTHR30069">
    <property type="entry name" value="TONB-DEPENDENT OUTER MEMBRANE RECEPTOR"/>
    <property type="match status" value="1"/>
</dbReference>
<evidence type="ECO:0000313" key="16">
    <source>
        <dbReference type="Proteomes" id="UP000422221"/>
    </source>
</evidence>
<evidence type="ECO:0000313" key="15">
    <source>
        <dbReference type="EMBL" id="KAA3766889.1"/>
    </source>
</evidence>
<dbReference type="Proteomes" id="UP000422221">
    <property type="component" value="Unassembled WGS sequence"/>
</dbReference>
<accession>A0A7J4XKI0</accession>
<evidence type="ECO:0000259" key="14">
    <source>
        <dbReference type="Pfam" id="PF07715"/>
    </source>
</evidence>
<keyword evidence="7 10" id="KW-0472">Membrane</keyword>
<organism evidence="15 16">
    <name type="scientific">Bacteroides salyersiae</name>
    <dbReference type="NCBI Taxonomy" id="291644"/>
    <lineage>
        <taxon>Bacteria</taxon>
        <taxon>Pseudomonadati</taxon>
        <taxon>Bacteroidota</taxon>
        <taxon>Bacteroidia</taxon>
        <taxon>Bacteroidales</taxon>
        <taxon>Bacteroidaceae</taxon>
        <taxon>Bacteroides</taxon>
    </lineage>
</organism>
<evidence type="ECO:0000256" key="3">
    <source>
        <dbReference type="ARBA" id="ARBA00022452"/>
    </source>
</evidence>
<name>A0A7J4XKI0_9BACE</name>
<feature type="signal peptide" evidence="12">
    <location>
        <begin position="1"/>
        <end position="24"/>
    </location>
</feature>
<evidence type="ECO:0000256" key="10">
    <source>
        <dbReference type="PROSITE-ProRule" id="PRU01360"/>
    </source>
</evidence>
<evidence type="ECO:0000256" key="8">
    <source>
        <dbReference type="ARBA" id="ARBA00023170"/>
    </source>
</evidence>
<dbReference type="Pfam" id="PF13715">
    <property type="entry name" value="CarbopepD_reg_2"/>
    <property type="match status" value="1"/>
</dbReference>
<dbReference type="InterPro" id="IPR039426">
    <property type="entry name" value="TonB-dep_rcpt-like"/>
</dbReference>
<evidence type="ECO:0000256" key="1">
    <source>
        <dbReference type="ARBA" id="ARBA00004571"/>
    </source>
</evidence>
<evidence type="ECO:0000256" key="12">
    <source>
        <dbReference type="SAM" id="SignalP"/>
    </source>
</evidence>
<dbReference type="InterPro" id="IPR012910">
    <property type="entry name" value="Plug_dom"/>
</dbReference>
<dbReference type="Gene3D" id="2.170.130.10">
    <property type="entry name" value="TonB-dependent receptor, plug domain"/>
    <property type="match status" value="1"/>
</dbReference>
<dbReference type="SUPFAM" id="SSF56935">
    <property type="entry name" value="Porins"/>
    <property type="match status" value="1"/>
</dbReference>
<feature type="domain" description="TonB-dependent receptor-like beta-barrel" evidence="13">
    <location>
        <begin position="281"/>
        <end position="699"/>
    </location>
</feature>
<reference evidence="15 16" key="1">
    <citation type="journal article" date="2019" name="Nat. Med.">
        <title>A library of human gut bacterial isolates paired with longitudinal multiomics data enables mechanistic microbiome research.</title>
        <authorList>
            <person name="Poyet M."/>
            <person name="Groussin M."/>
            <person name="Gibbons S.M."/>
            <person name="Avila-Pacheco J."/>
            <person name="Jiang X."/>
            <person name="Kearney S.M."/>
            <person name="Perrotta A.R."/>
            <person name="Berdy B."/>
            <person name="Zhao S."/>
            <person name="Lieberman T.D."/>
            <person name="Swanson P.K."/>
            <person name="Smith M."/>
            <person name="Roesemann S."/>
            <person name="Alexander J.E."/>
            <person name="Rich S.A."/>
            <person name="Livny J."/>
            <person name="Vlamakis H."/>
            <person name="Clish C."/>
            <person name="Bullock K."/>
            <person name="Deik A."/>
            <person name="Scott J."/>
            <person name="Pierce K.A."/>
            <person name="Xavier R.J."/>
            <person name="Alm E.J."/>
        </authorList>
    </citation>
    <scope>NUCLEOTIDE SEQUENCE [LARGE SCALE GENOMIC DNA]</scope>
    <source>
        <strain evidence="15 16">BIOML-A10</strain>
    </source>
</reference>
<comment type="subcellular location">
    <subcellularLocation>
        <location evidence="1 10">Cell outer membrane</location>
        <topology evidence="1 10">Multi-pass membrane protein</topology>
    </subcellularLocation>
</comment>
<evidence type="ECO:0000256" key="2">
    <source>
        <dbReference type="ARBA" id="ARBA00022448"/>
    </source>
</evidence>
<dbReference type="Pfam" id="PF00593">
    <property type="entry name" value="TonB_dep_Rec_b-barrel"/>
    <property type="match status" value="1"/>
</dbReference>
<keyword evidence="6 11" id="KW-0798">TonB box</keyword>
<feature type="domain" description="TonB-dependent receptor plug" evidence="14">
    <location>
        <begin position="118"/>
        <end position="222"/>
    </location>
</feature>
<evidence type="ECO:0000259" key="13">
    <source>
        <dbReference type="Pfam" id="PF00593"/>
    </source>
</evidence>